<evidence type="ECO:0000256" key="2">
    <source>
        <dbReference type="ARBA" id="ARBA00023242"/>
    </source>
</evidence>
<dbReference type="GO" id="GO:0005634">
    <property type="term" value="C:nucleus"/>
    <property type="evidence" value="ECO:0007669"/>
    <property type="project" value="UniProtKB-SubCell"/>
</dbReference>
<proteinExistence type="predicted"/>
<dbReference type="EMBL" id="CENE01000002">
    <property type="protein sequence ID" value="CEQ39043.1"/>
    <property type="molecule type" value="Genomic_DNA"/>
</dbReference>
<organism evidence="4 5">
    <name type="scientific">Sporidiobolus salmonicolor</name>
    <name type="common">Yeast-like fungus</name>
    <name type="synonym">Sporobolomyces salmonicolor</name>
    <dbReference type="NCBI Taxonomy" id="5005"/>
    <lineage>
        <taxon>Eukaryota</taxon>
        <taxon>Fungi</taxon>
        <taxon>Dikarya</taxon>
        <taxon>Basidiomycota</taxon>
        <taxon>Pucciniomycotina</taxon>
        <taxon>Microbotryomycetes</taxon>
        <taxon>Sporidiobolales</taxon>
        <taxon>Sporidiobolaceae</taxon>
        <taxon>Sporobolomyces</taxon>
    </lineage>
</organism>
<name>A0A0D6EGV9_SPOSA</name>
<feature type="non-terminal residue" evidence="4">
    <location>
        <position position="1"/>
    </location>
</feature>
<gene>
    <name evidence="4" type="primary">SPOSA6832_00537</name>
</gene>
<evidence type="ECO:0000256" key="1">
    <source>
        <dbReference type="ARBA" id="ARBA00004123"/>
    </source>
</evidence>
<feature type="compositionally biased region" description="Basic and acidic residues" evidence="3">
    <location>
        <begin position="199"/>
        <end position="208"/>
    </location>
</feature>
<feature type="region of interest" description="Disordered" evidence="3">
    <location>
        <begin position="61"/>
        <end position="109"/>
    </location>
</feature>
<keyword evidence="5" id="KW-1185">Reference proteome</keyword>
<evidence type="ECO:0000313" key="4">
    <source>
        <dbReference type="EMBL" id="CEQ39043.1"/>
    </source>
</evidence>
<dbReference type="Proteomes" id="UP000243876">
    <property type="component" value="Unassembled WGS sequence"/>
</dbReference>
<feature type="compositionally biased region" description="Gly residues" evidence="3">
    <location>
        <begin position="92"/>
        <end position="104"/>
    </location>
</feature>
<dbReference type="InterPro" id="IPR050613">
    <property type="entry name" value="Sec_Metabolite_Reg"/>
</dbReference>
<sequence length="1061" mass="115066">MSYTSSSRYSVPHPLASLSAAATAAAASPEYASSAPGPSACIPAHAAAQYASSATYTHRVVQSPESVGSPTGVKVEGGSSAKKRKVETQNGHGNGNGNGAGMDGVGDREGKKRQVCDRKMPCLACCKRGDPGACRWGDEAANPKPDTQPFALSTDLVRLAERLQALERWAHQLPPELRASAPVPQGFEVTPYVSKVKASTKERERERMGFAQGEGRYGTASPRSVSMHDERSETHDDRNGHGLGDVRSFSSRSGLDDAAQPHMRSQQTEDAAVKLVTVAFSQRLPDSRYRPVDSLPFFENILSSSSSAQVPHGTGRSSGPADHTELTSALTSIVATPLTYEGPFSGSAIGLGLVSSLEELRSAWRRELEAVYRSLPDRELSSRLVNRYFDEVDWLHNVCYKELFLAEHERQWEMRDAGRGDEVDPMWLACYCMASPSFVSTLELGRILALSVDGLRCQPHDDGRLVEEQDQYNPVQWYACTLRLMQLGDFMGRPQVRFIQCVLFSALARSASTWRLMWRTSLCRAIILIGQWLQFSAAGGQASRCLSLLASAIRAAQILGLHQLSNDPSHMPPPDPAWPPGANSIKREGALRLFGLLAFLDYMSATTRFRSYLLDPNQCTTPPTSNVNFDQLSPTDWRVEPLPRNVFTDSSFEWAKHRIAQASREVFDKLVLDSSTFSYDTILELDRKFRAVLADVEMALPFDGANTPARQWKLYVCLEGIHSRIVRLHRPFMMKTKYSRECCLESAEMVVKNHLKIIKWTNNIWFTYSHTLGAATALFADLFECLTLLDDSAIDHDLPEREIEKKKEVLVLAFEIFGRHDDIASPQLRHVVQTGSKILSGLFLAEEKRRVSRAASALVGGKSGKDSSAESFAAVLQRLTEELDLARPPPLLSPVSTPSQALDPVHFSAGHRAVNGHSSDSLAPHLLPPPSNDLLPSVFDQPGPPSLGNPFDLTFLSAGSTVPGSGGVPGTAAGGASLSTEFWKDGLGFGSQGGPMAFDFWSGPPGTVVPGYESGEGGAFGAWPMADGSAGGTGAAGGAGGAESNRMAANALLDQLASSGW</sequence>
<feature type="region of interest" description="Disordered" evidence="3">
    <location>
        <begin position="195"/>
        <end position="269"/>
    </location>
</feature>
<dbReference type="PANTHER" id="PTHR31001">
    <property type="entry name" value="UNCHARACTERIZED TRANSCRIPTIONAL REGULATORY PROTEIN"/>
    <property type="match status" value="1"/>
</dbReference>
<protein>
    <submittedName>
        <fullName evidence="4">SPOSA6832_00537-mRNA-1:cds</fullName>
    </submittedName>
</protein>
<dbReference type="PANTHER" id="PTHR31001:SF76">
    <property type="entry name" value="ZN(2)-C6 FUNGAL-TYPE DOMAIN-CONTAINING PROTEIN"/>
    <property type="match status" value="1"/>
</dbReference>
<accession>A0A0D6EGV9</accession>
<keyword evidence="2" id="KW-0539">Nucleus</keyword>
<comment type="subcellular location">
    <subcellularLocation>
        <location evidence="1">Nucleus</location>
    </subcellularLocation>
</comment>
<dbReference type="AlphaFoldDB" id="A0A0D6EGV9"/>
<dbReference type="CDD" id="cd12148">
    <property type="entry name" value="fungal_TF_MHR"/>
    <property type="match status" value="1"/>
</dbReference>
<evidence type="ECO:0000256" key="3">
    <source>
        <dbReference type="SAM" id="MobiDB-lite"/>
    </source>
</evidence>
<feature type="compositionally biased region" description="Basic and acidic residues" evidence="3">
    <location>
        <begin position="226"/>
        <end position="240"/>
    </location>
</feature>
<dbReference type="OrthoDB" id="3364175at2759"/>
<reference evidence="5" key="1">
    <citation type="submission" date="2015-02" db="EMBL/GenBank/DDBJ databases">
        <authorList>
            <person name="Gon?alves P."/>
        </authorList>
    </citation>
    <scope>NUCLEOTIDE SEQUENCE [LARGE SCALE GENOMIC DNA]</scope>
</reference>
<evidence type="ECO:0000313" key="5">
    <source>
        <dbReference type="Proteomes" id="UP000243876"/>
    </source>
</evidence>